<dbReference type="Pfam" id="PF23959">
    <property type="entry name" value="DUF7288"/>
    <property type="match status" value="1"/>
</dbReference>
<evidence type="ECO:0000256" key="1">
    <source>
        <dbReference type="SAM" id="Phobius"/>
    </source>
</evidence>
<evidence type="ECO:0000313" key="2">
    <source>
        <dbReference type="EMBL" id="MBX0303661.1"/>
    </source>
</evidence>
<sequence>MTGDGQTRGQAFTLEGVIGAIIVLSSVVLALQAVDIAPLATGGDDAQADRLETEVSDLLATAADRDALRTTVTCATPTGEPDPGLANPNDPLTGFGVLLNQTLAQNNEFVVLAEYRDGDSLVRNRLYPAGEISPPSGAVSASRQVTLYNSDPVRRTSGDRCVGGPDRQTLAEDDQFYIDRHPDFDGVSNVYNAVRVKIIAW</sequence>
<dbReference type="RefSeq" id="WP_220587856.1">
    <property type="nucleotide sequence ID" value="NZ_RKLQ01000001.1"/>
</dbReference>
<comment type="caution">
    <text evidence="2">The sequence shown here is derived from an EMBL/GenBank/DDBJ whole genome shotgun (WGS) entry which is preliminary data.</text>
</comment>
<protein>
    <submittedName>
        <fullName evidence="2">Uncharacterized protein</fullName>
    </submittedName>
</protein>
<keyword evidence="3" id="KW-1185">Reference proteome</keyword>
<dbReference type="EMBL" id="RKLQ01000001">
    <property type="protein sequence ID" value="MBX0303661.1"/>
    <property type="molecule type" value="Genomic_DNA"/>
</dbReference>
<name>A0A8J7YHX7_9EURY</name>
<keyword evidence="1" id="KW-1133">Transmembrane helix</keyword>
<reference evidence="2" key="1">
    <citation type="submission" date="2021-06" db="EMBL/GenBank/DDBJ databases">
        <title>Halomicroarcula sp. F24A a new haloarchaeum isolated from saline soil.</title>
        <authorList>
            <person name="Duran-Viseras A."/>
            <person name="Sanchez-Porro C."/>
            <person name="Ventosa A."/>
        </authorList>
    </citation>
    <scope>NUCLEOTIDE SEQUENCE</scope>
    <source>
        <strain evidence="2">F24A</strain>
    </source>
</reference>
<organism evidence="2 3">
    <name type="scientific">Haloarcula salinisoli</name>
    <dbReference type="NCBI Taxonomy" id="2487746"/>
    <lineage>
        <taxon>Archaea</taxon>
        <taxon>Methanobacteriati</taxon>
        <taxon>Methanobacteriota</taxon>
        <taxon>Stenosarchaea group</taxon>
        <taxon>Halobacteria</taxon>
        <taxon>Halobacteriales</taxon>
        <taxon>Haloarculaceae</taxon>
        <taxon>Haloarcula</taxon>
    </lineage>
</organism>
<accession>A0A8J7YHX7</accession>
<dbReference type="Proteomes" id="UP000783863">
    <property type="component" value="Unassembled WGS sequence"/>
</dbReference>
<proteinExistence type="predicted"/>
<gene>
    <name evidence="2" type="ORF">EGD98_08240</name>
</gene>
<keyword evidence="1" id="KW-0812">Transmembrane</keyword>
<evidence type="ECO:0000313" key="3">
    <source>
        <dbReference type="Proteomes" id="UP000783863"/>
    </source>
</evidence>
<dbReference type="InterPro" id="IPR055712">
    <property type="entry name" value="DUF7288"/>
</dbReference>
<dbReference type="AlphaFoldDB" id="A0A8J7YHX7"/>
<keyword evidence="1" id="KW-0472">Membrane</keyword>
<feature type="transmembrane region" description="Helical" evidence="1">
    <location>
        <begin position="12"/>
        <end position="31"/>
    </location>
</feature>